<proteinExistence type="predicted"/>
<dbReference type="RefSeq" id="WP_100846837.1">
    <property type="nucleotide sequence ID" value="NZ_PHHE01000001.1"/>
</dbReference>
<comment type="caution">
    <text evidence="1">The sequence shown here is derived from an EMBL/GenBank/DDBJ whole genome shotgun (WGS) entry which is preliminary data.</text>
</comment>
<protein>
    <submittedName>
        <fullName evidence="1">Uncharacterized protein</fullName>
    </submittedName>
</protein>
<keyword evidence="2" id="KW-1185">Reference proteome</keyword>
<evidence type="ECO:0000313" key="1">
    <source>
        <dbReference type="EMBL" id="PKA70445.1"/>
    </source>
</evidence>
<gene>
    <name evidence="1" type="ORF">ATI02_3350</name>
</gene>
<organism evidence="1 2">
    <name type="scientific">Pseudomonas baetica</name>
    <dbReference type="NCBI Taxonomy" id="674054"/>
    <lineage>
        <taxon>Bacteria</taxon>
        <taxon>Pseudomonadati</taxon>
        <taxon>Pseudomonadota</taxon>
        <taxon>Gammaproteobacteria</taxon>
        <taxon>Pseudomonadales</taxon>
        <taxon>Pseudomonadaceae</taxon>
        <taxon>Pseudomonas</taxon>
    </lineage>
</organism>
<accession>A0ABX4Q0Z5</accession>
<dbReference type="EMBL" id="PHHE01000001">
    <property type="protein sequence ID" value="PKA70445.1"/>
    <property type="molecule type" value="Genomic_DNA"/>
</dbReference>
<evidence type="ECO:0000313" key="2">
    <source>
        <dbReference type="Proteomes" id="UP000232455"/>
    </source>
</evidence>
<reference evidence="1 2" key="1">
    <citation type="submission" date="2017-11" db="EMBL/GenBank/DDBJ databases">
        <title>Genome sequencing of a diverse group of Pseudomonas species.</title>
        <authorList>
            <person name="Loper J."/>
        </authorList>
    </citation>
    <scope>NUCLEOTIDE SEQUENCE [LARGE SCALE GENOMIC DNA]</scope>
    <source>
        <strain evidence="1 2">LMG 25716</strain>
    </source>
</reference>
<sequence>MKSIEELQEIVNYVSSNLGNMDLTLNYAMQRVYEFTSGIEKDLKARVKIDHELVFSGDNAQAMKVFNEVTMLALGSQKIDNHQTMLYVMLFQMFLAASLRNDLRIV</sequence>
<dbReference type="Proteomes" id="UP000232455">
    <property type="component" value="Unassembled WGS sequence"/>
</dbReference>
<name>A0ABX4Q0Z5_9PSED</name>